<dbReference type="PANTHER" id="PTHR31807">
    <property type="entry name" value="AUGMIN FAMILY MEMBER"/>
    <property type="match status" value="1"/>
</dbReference>
<reference evidence="3" key="1">
    <citation type="submission" date="2022-08" db="EMBL/GenBank/DDBJ databases">
        <authorList>
            <person name="Gutierrez-Valencia J."/>
        </authorList>
    </citation>
    <scope>NUCLEOTIDE SEQUENCE</scope>
</reference>
<feature type="compositionally biased region" description="Polar residues" evidence="2">
    <location>
        <begin position="84"/>
        <end position="97"/>
    </location>
</feature>
<sequence length="663" mass="72362">MNEPFQKPRRSIKSREVGSRYLQTTPASPSRDINGGHPSPSPVSQASASPVRTNKSTAAAATRKSRNHDDPASTRGGGLLWPSSAVSSNPSTDNSATAAHGGVKTAKTLGDHFRGSKRLINEVLEEKKSDPDKLSSAAANSGFSALGRQRSGREVAKCESDRAIQFQKENHRPGGLGGSFRYAGGKLGFRGGNKPSSPSSSSSSSSTSTSSSSSNTLLYTNACYVPGRFSVDENALYKSSLPGAATSRRQSAMFPERIDQDVCDWAGNCAEFECFDPKIENPVSNRRRKSGIEVSSKYLNNLTRRGPDPKSVPGSPALDGGSSPSPNLSPKRHNKKLSIKAGFRRAHSLTLPGSTGPSQWALSPGRTGSPPMTVENKERPMSFSTWKPPTSPKKHGGMEKLLSMGLDFFKSSAKIKRISSPSSTSTSTSTSNSSSSSAAFSTSSSSSSLLDNAETIHQLRLIHGRLLQWRYANSRAETTNEKLEKQAESDMVLAWSTIVRKRQNVVKMRLQLQREQLEVKLESILHWQMNALERWEEMERQHTAALSKTQESLNAVVCRVPLIKGARVNEELTSLAFRHATDLTNSIRWALSSFSSPAYETVEMVSELAKVVAQEKLLIQEFHEIQHTISALQVEESDLKAAIIQLTSLQLLQQHHQKQEERC</sequence>
<dbReference type="AlphaFoldDB" id="A0AAV0QXE8"/>
<dbReference type="Pfam" id="PF04484">
    <property type="entry name" value="QWRF"/>
    <property type="match status" value="1"/>
</dbReference>
<feature type="compositionally biased region" description="Low complexity" evidence="2">
    <location>
        <begin position="419"/>
        <end position="446"/>
    </location>
</feature>
<feature type="compositionally biased region" description="Low complexity" evidence="2">
    <location>
        <begin position="195"/>
        <end position="214"/>
    </location>
</feature>
<feature type="region of interest" description="Disordered" evidence="2">
    <location>
        <begin position="300"/>
        <end position="333"/>
    </location>
</feature>
<feature type="compositionally biased region" description="Basic and acidic residues" evidence="2">
    <location>
        <begin position="151"/>
        <end position="172"/>
    </location>
</feature>
<dbReference type="PANTHER" id="PTHR31807:SF31">
    <property type="entry name" value="QWRF MOTIF PROTEIN (DUF566)-RELATED"/>
    <property type="match status" value="1"/>
</dbReference>
<feature type="region of interest" description="Disordered" evidence="2">
    <location>
        <begin position="417"/>
        <end position="446"/>
    </location>
</feature>
<evidence type="ECO:0000256" key="1">
    <source>
        <dbReference type="ARBA" id="ARBA00010016"/>
    </source>
</evidence>
<protein>
    <recommendedName>
        <fullName evidence="5">QWRF motif-containing protein 3</fullName>
    </recommendedName>
</protein>
<dbReference type="GO" id="GO:0005737">
    <property type="term" value="C:cytoplasm"/>
    <property type="evidence" value="ECO:0007669"/>
    <property type="project" value="TreeGrafter"/>
</dbReference>
<name>A0AAV0QXE8_9ROSI</name>
<gene>
    <name evidence="3" type="ORF">LITE_LOCUS45334</name>
</gene>
<feature type="region of interest" description="Disordered" evidence="2">
    <location>
        <begin position="348"/>
        <end position="395"/>
    </location>
</feature>
<dbReference type="EMBL" id="CAMGYJ010000010">
    <property type="protein sequence ID" value="CAI0549885.1"/>
    <property type="molecule type" value="Genomic_DNA"/>
</dbReference>
<feature type="compositionally biased region" description="Basic and acidic residues" evidence="2">
    <location>
        <begin position="124"/>
        <end position="133"/>
    </location>
</feature>
<evidence type="ECO:0008006" key="5">
    <source>
        <dbReference type="Google" id="ProtNLM"/>
    </source>
</evidence>
<comment type="similarity">
    <text evidence="1">Belongs to the QWRF family.</text>
</comment>
<dbReference type="GO" id="GO:0051225">
    <property type="term" value="P:spindle assembly"/>
    <property type="evidence" value="ECO:0007669"/>
    <property type="project" value="TreeGrafter"/>
</dbReference>
<accession>A0AAV0QXE8</accession>
<evidence type="ECO:0000313" key="3">
    <source>
        <dbReference type="EMBL" id="CAI0549885.1"/>
    </source>
</evidence>
<organism evidence="3 4">
    <name type="scientific">Linum tenue</name>
    <dbReference type="NCBI Taxonomy" id="586396"/>
    <lineage>
        <taxon>Eukaryota</taxon>
        <taxon>Viridiplantae</taxon>
        <taxon>Streptophyta</taxon>
        <taxon>Embryophyta</taxon>
        <taxon>Tracheophyta</taxon>
        <taxon>Spermatophyta</taxon>
        <taxon>Magnoliopsida</taxon>
        <taxon>eudicotyledons</taxon>
        <taxon>Gunneridae</taxon>
        <taxon>Pentapetalae</taxon>
        <taxon>rosids</taxon>
        <taxon>fabids</taxon>
        <taxon>Malpighiales</taxon>
        <taxon>Linaceae</taxon>
        <taxon>Linum</taxon>
    </lineage>
</organism>
<proteinExistence type="inferred from homology"/>
<feature type="compositionally biased region" description="Polar residues" evidence="2">
    <location>
        <begin position="351"/>
        <end position="361"/>
    </location>
</feature>
<dbReference type="Proteomes" id="UP001154282">
    <property type="component" value="Unassembled WGS sequence"/>
</dbReference>
<comment type="caution">
    <text evidence="3">The sequence shown here is derived from an EMBL/GenBank/DDBJ whole genome shotgun (WGS) entry which is preliminary data.</text>
</comment>
<dbReference type="InterPro" id="IPR007573">
    <property type="entry name" value="QWRF"/>
</dbReference>
<dbReference type="GO" id="GO:0008017">
    <property type="term" value="F:microtubule binding"/>
    <property type="evidence" value="ECO:0007669"/>
    <property type="project" value="TreeGrafter"/>
</dbReference>
<feature type="compositionally biased region" description="Low complexity" evidence="2">
    <location>
        <begin position="42"/>
        <end position="51"/>
    </location>
</feature>
<keyword evidence="4" id="KW-1185">Reference proteome</keyword>
<evidence type="ECO:0000313" key="4">
    <source>
        <dbReference type="Proteomes" id="UP001154282"/>
    </source>
</evidence>
<evidence type="ECO:0000256" key="2">
    <source>
        <dbReference type="SAM" id="MobiDB-lite"/>
    </source>
</evidence>
<feature type="region of interest" description="Disordered" evidence="2">
    <location>
        <begin position="1"/>
        <end position="214"/>
    </location>
</feature>
<dbReference type="GO" id="GO:0005880">
    <property type="term" value="C:nuclear microtubule"/>
    <property type="evidence" value="ECO:0007669"/>
    <property type="project" value="TreeGrafter"/>
</dbReference>